<dbReference type="InterPro" id="IPR052558">
    <property type="entry name" value="Siderophore_Hydrolase_D"/>
</dbReference>
<dbReference type="Gene3D" id="3.40.50.1820">
    <property type="entry name" value="alpha/beta hydrolase"/>
    <property type="match status" value="1"/>
</dbReference>
<organism evidence="4 5">
    <name type="scientific">Sphingomonas colocasiae</name>
    <dbReference type="NCBI Taxonomy" id="1848973"/>
    <lineage>
        <taxon>Bacteria</taxon>
        <taxon>Pseudomonadati</taxon>
        <taxon>Pseudomonadota</taxon>
        <taxon>Alphaproteobacteria</taxon>
        <taxon>Sphingomonadales</taxon>
        <taxon>Sphingomonadaceae</taxon>
        <taxon>Sphingomonas</taxon>
    </lineage>
</organism>
<evidence type="ECO:0000256" key="3">
    <source>
        <dbReference type="SAM" id="SignalP"/>
    </source>
</evidence>
<comment type="similarity">
    <text evidence="1">Belongs to the esterase D family.</text>
</comment>
<dbReference type="GO" id="GO:0016787">
    <property type="term" value="F:hydrolase activity"/>
    <property type="evidence" value="ECO:0007669"/>
    <property type="project" value="UniProtKB-KW"/>
</dbReference>
<dbReference type="SUPFAM" id="SSF53474">
    <property type="entry name" value="alpha/beta-Hydrolases"/>
    <property type="match status" value="1"/>
</dbReference>
<sequence length="340" mass="36134">MKPVTQLLLGLAFWTIAGPASAQTPPSPQPAEVTIPNSRVIDFTSSVNGHRYRINVALPTDPAPAKGYRVLYIFDGNGYFGSVSEAVRRNGNAPDVVVVGIGYPDSGEFIAESDRRRGPPDAALAKMDPLVRARARERPYDLTLPATDAELAAESPTGQSPYTAANVGGLDQLLKTIEVDVKPRIAALTKVDTTDQALFGHSLGGLAVLRALFTEPQAYRSFIVASPSIWWNNRSVLAGEAAFVEAVKAGKATPRVLITMGSEESTPPKQPIPGMDAATVAALIARSNMVANARDLTARLQAVKGAPGYEVADYAVFADQGHGISVWPAIGRAVEFAFQR</sequence>
<gene>
    <name evidence="4" type="ORF">K7G82_04810</name>
</gene>
<protein>
    <submittedName>
        <fullName evidence="4">Alpha/beta hydrolase</fullName>
    </submittedName>
</protein>
<evidence type="ECO:0000256" key="1">
    <source>
        <dbReference type="ARBA" id="ARBA00005622"/>
    </source>
</evidence>
<dbReference type="PANTHER" id="PTHR40841">
    <property type="entry name" value="SIDEROPHORE TRIACETYLFUSARININE C ESTERASE"/>
    <property type="match status" value="1"/>
</dbReference>
<evidence type="ECO:0000313" key="5">
    <source>
        <dbReference type="Proteomes" id="UP000706039"/>
    </source>
</evidence>
<evidence type="ECO:0000256" key="2">
    <source>
        <dbReference type="ARBA" id="ARBA00022801"/>
    </source>
</evidence>
<dbReference type="RefSeq" id="WP_222988706.1">
    <property type="nucleotide sequence ID" value="NZ_JAINVV010000003.1"/>
</dbReference>
<reference evidence="4 5" key="1">
    <citation type="submission" date="2021-08" db="EMBL/GenBank/DDBJ databases">
        <authorList>
            <person name="Tuo L."/>
        </authorList>
    </citation>
    <scope>NUCLEOTIDE SEQUENCE [LARGE SCALE GENOMIC DNA]</scope>
    <source>
        <strain evidence="4 5">JCM 31229</strain>
    </source>
</reference>
<dbReference type="EMBL" id="JAINVV010000003">
    <property type="protein sequence ID" value="MBY8821601.1"/>
    <property type="molecule type" value="Genomic_DNA"/>
</dbReference>
<dbReference type="PANTHER" id="PTHR40841:SF2">
    <property type="entry name" value="SIDEROPHORE-DEGRADING ESTERASE (EUROFUNG)"/>
    <property type="match status" value="1"/>
</dbReference>
<dbReference type="InterPro" id="IPR029058">
    <property type="entry name" value="AB_hydrolase_fold"/>
</dbReference>
<keyword evidence="2 4" id="KW-0378">Hydrolase</keyword>
<comment type="caution">
    <text evidence="4">The sequence shown here is derived from an EMBL/GenBank/DDBJ whole genome shotgun (WGS) entry which is preliminary data.</text>
</comment>
<proteinExistence type="inferred from homology"/>
<dbReference type="Pfam" id="PF00756">
    <property type="entry name" value="Esterase"/>
    <property type="match status" value="1"/>
</dbReference>
<evidence type="ECO:0000313" key="4">
    <source>
        <dbReference type="EMBL" id="MBY8821601.1"/>
    </source>
</evidence>
<dbReference type="InterPro" id="IPR000801">
    <property type="entry name" value="Esterase-like"/>
</dbReference>
<feature type="signal peptide" evidence="3">
    <location>
        <begin position="1"/>
        <end position="22"/>
    </location>
</feature>
<dbReference type="Proteomes" id="UP000706039">
    <property type="component" value="Unassembled WGS sequence"/>
</dbReference>
<keyword evidence="3" id="KW-0732">Signal</keyword>
<name>A0ABS7PJY1_9SPHN</name>
<keyword evidence="5" id="KW-1185">Reference proteome</keyword>
<feature type="chain" id="PRO_5045365030" evidence="3">
    <location>
        <begin position="23"/>
        <end position="340"/>
    </location>
</feature>
<accession>A0ABS7PJY1</accession>